<sequence>MIGDRPITLLLTRDQPDDTPDLWYSFDDTGRYDAATNRFRYARQVLEDDGSEGDVVRFVARDEQTGEASKHFTGQFDPEGGLRGEWRQESTDVVRPFRLEPLTVLRQGRDPRFAIRMAVSQELKDAARADSSVAAILEIEGEDPIPLSGEGGLVVEPLTDCGPIPFDVAVRRLVGTPDLYLIETEDRGGWGLTDPRYLFFVKPGALESPLLLAAEVFRRSTSVGLGWDCEDDSLRYSYSDGVLTLVDEKDQTREIAPERYGMGSCITVDRTLTVSRFEVRTAGVWLDKWVEVPGDDPGDCHEEDQEEARQRNEALMAAPPGWVVPPLKPWLFDDGLSGWLLVPRDPDARGLRINQRPDDPALKILTVNDTRIGDRTTPLKAEHYNGPDTPLRAACWIYNRTETPGRFQQRTYPPLPLSHGFRLPPAAADDIPAAEVMALVEFAYDDGSGPVWRSDRLEASWSKAGTALVMRQNGQPFMLFDGEGCYHRDLKESGRWGRPWSDVRYDELFGPSADAKAGDRPESIPAENTTADGQAVLQTP</sequence>
<keyword evidence="3" id="KW-1185">Reference proteome</keyword>
<dbReference type="KEGG" id="ttp:E6P07_03890"/>
<accession>A0A6I6E391</accession>
<gene>
    <name evidence="2" type="ORF">E6P07_03890</name>
</gene>
<dbReference type="OrthoDB" id="5624172at2"/>
<dbReference type="RefSeq" id="WP_153974401.1">
    <property type="nucleotide sequence ID" value="NZ_CP039268.1"/>
</dbReference>
<dbReference type="EMBL" id="CP039268">
    <property type="protein sequence ID" value="QGU32202.1"/>
    <property type="molecule type" value="Genomic_DNA"/>
</dbReference>
<evidence type="ECO:0000313" key="3">
    <source>
        <dbReference type="Proteomes" id="UP000426424"/>
    </source>
</evidence>
<dbReference type="AlphaFoldDB" id="A0A6I6E391"/>
<evidence type="ECO:0000256" key="1">
    <source>
        <dbReference type="SAM" id="MobiDB-lite"/>
    </source>
</evidence>
<evidence type="ECO:0000313" key="2">
    <source>
        <dbReference type="EMBL" id="QGU32202.1"/>
    </source>
</evidence>
<dbReference type="Proteomes" id="UP000426424">
    <property type="component" value="Chromosome"/>
</dbReference>
<feature type="region of interest" description="Disordered" evidence="1">
    <location>
        <begin position="511"/>
        <end position="540"/>
    </location>
</feature>
<proteinExistence type="predicted"/>
<feature type="compositionally biased region" description="Polar residues" evidence="1">
    <location>
        <begin position="526"/>
        <end position="540"/>
    </location>
</feature>
<protein>
    <submittedName>
        <fullName evidence="2">Uncharacterized protein</fullName>
    </submittedName>
</protein>
<organism evidence="2 3">
    <name type="scientific">Thermochromatium tepidum ATCC 43061</name>
    <dbReference type="NCBI Taxonomy" id="316276"/>
    <lineage>
        <taxon>Bacteria</taxon>
        <taxon>Pseudomonadati</taxon>
        <taxon>Pseudomonadota</taxon>
        <taxon>Gammaproteobacteria</taxon>
        <taxon>Chromatiales</taxon>
        <taxon>Chromatiaceae</taxon>
        <taxon>Thermochromatium</taxon>
    </lineage>
</organism>
<reference evidence="2 3" key="1">
    <citation type="submission" date="2019-12" db="EMBL/GenBank/DDBJ databases">
        <title>The complete genome of the thermophilic, anoxygenic phototrophic gammaproteobacterium Thermochromatium tepidum.</title>
        <authorList>
            <person name="Sattley W.M."/>
            <person name="Swingley W.D."/>
            <person name="Burchell B.M."/>
            <person name="Gurbani S.A."/>
            <person name="Kujawa C.M."/>
            <person name="Nuccio D.A."/>
            <person name="Schladweiler J."/>
            <person name="Shaffer K.N."/>
            <person name="Stokes L.M."/>
            <person name="Touchman J.W."/>
            <person name="Blankenship R.E."/>
            <person name="Madigan M.T."/>
        </authorList>
    </citation>
    <scope>NUCLEOTIDE SEQUENCE [LARGE SCALE GENOMIC DNA]</scope>
    <source>
        <strain evidence="2 3">ATCC 43061</strain>
    </source>
</reference>
<name>A0A6I6E391_THETI</name>